<proteinExistence type="predicted"/>
<keyword evidence="2" id="KW-1185">Reference proteome</keyword>
<dbReference type="GO" id="GO:0019262">
    <property type="term" value="P:N-acetylneuraminate catabolic process"/>
    <property type="evidence" value="ECO:0007669"/>
    <property type="project" value="TreeGrafter"/>
</dbReference>
<evidence type="ECO:0000313" key="2">
    <source>
        <dbReference type="Proteomes" id="UP000201613"/>
    </source>
</evidence>
<dbReference type="SUPFAM" id="SSF53067">
    <property type="entry name" value="Actin-like ATPase domain"/>
    <property type="match status" value="1"/>
</dbReference>
<dbReference type="Gene3D" id="3.30.420.40">
    <property type="match status" value="2"/>
</dbReference>
<dbReference type="InterPro" id="IPR000600">
    <property type="entry name" value="ROK"/>
</dbReference>
<dbReference type="Pfam" id="PF00480">
    <property type="entry name" value="ROK"/>
    <property type="match status" value="1"/>
</dbReference>
<protein>
    <submittedName>
        <fullName evidence="1">N-acetylmannosamine kinase</fullName>
        <ecNumber evidence="1">2.7.1.60</ecNumber>
    </submittedName>
</protein>
<dbReference type="OrthoDB" id="9810372at2"/>
<accession>A0A238LHJ2</accession>
<dbReference type="RefSeq" id="WP_093993070.1">
    <property type="nucleotide sequence ID" value="NZ_FXZK01000006.1"/>
</dbReference>
<dbReference type="EC" id="2.7.1.60" evidence="1"/>
<dbReference type="EMBL" id="FXZK01000006">
    <property type="protein sequence ID" value="SMY08874.1"/>
    <property type="molecule type" value="Genomic_DNA"/>
</dbReference>
<keyword evidence="1" id="KW-0418">Kinase</keyword>
<gene>
    <name evidence="1" type="primary">nanK</name>
    <name evidence="1" type="ORF">LOM8899_03033</name>
</gene>
<reference evidence="1 2" key="1">
    <citation type="submission" date="2017-05" db="EMBL/GenBank/DDBJ databases">
        <authorList>
            <person name="Song R."/>
            <person name="Chenine A.L."/>
            <person name="Ruprecht R.M."/>
        </authorList>
    </citation>
    <scope>NUCLEOTIDE SEQUENCE [LARGE SCALE GENOMIC DNA]</scope>
    <source>
        <strain evidence="1 2">CECT 8899</strain>
    </source>
</reference>
<dbReference type="InterPro" id="IPR043129">
    <property type="entry name" value="ATPase_NBD"/>
</dbReference>
<dbReference type="AlphaFoldDB" id="A0A238LHJ2"/>
<dbReference type="GO" id="GO:0009384">
    <property type="term" value="F:N-acylmannosamine kinase activity"/>
    <property type="evidence" value="ECO:0007669"/>
    <property type="project" value="UniProtKB-EC"/>
</dbReference>
<dbReference type="Proteomes" id="UP000201613">
    <property type="component" value="Unassembled WGS sequence"/>
</dbReference>
<keyword evidence="1" id="KW-0808">Transferase</keyword>
<organism evidence="1 2">
    <name type="scientific">Flavimaricola marinus</name>
    <dbReference type="NCBI Taxonomy" id="1819565"/>
    <lineage>
        <taxon>Bacteria</taxon>
        <taxon>Pseudomonadati</taxon>
        <taxon>Pseudomonadota</taxon>
        <taxon>Alphaproteobacteria</taxon>
        <taxon>Rhodobacterales</taxon>
        <taxon>Paracoccaceae</taxon>
        <taxon>Flavimaricola</taxon>
    </lineage>
</organism>
<evidence type="ECO:0000313" key="1">
    <source>
        <dbReference type="EMBL" id="SMY08874.1"/>
    </source>
</evidence>
<dbReference type="PANTHER" id="PTHR18964">
    <property type="entry name" value="ROK (REPRESSOR, ORF, KINASE) FAMILY"/>
    <property type="match status" value="1"/>
</dbReference>
<name>A0A238LHJ2_9RHOB</name>
<sequence>MTVSLAVDLGGTKTLVALVEGRDVLDSRAVPTDRSAGPEAWLSAIAEVAEAWQGRYRGIGITVTGLVSGGLWRPLNPETLALPDIGFPLEERAEALLGRSVTLCNDAQAAAWGEYVFGAGKGRDMVFLTISTGIGAGIVFQGRLLTGRLGLAGHAGQLVDMASEADAPIEDCSSGRWIARHAGTTDARAAFEKADTRSTEAIALSARRVARLCRNVQFLLAPEVILIGGGVGLAAGYLPLLQGALSDLDDIRRPHLERAILGGDAGIIGIAALASASVEH</sequence>
<dbReference type="PANTHER" id="PTHR18964:SF169">
    <property type="entry name" value="N-ACETYLMANNOSAMINE KINASE"/>
    <property type="match status" value="1"/>
</dbReference>